<accession>A0A0H4PQ07</accession>
<dbReference type="Pfam" id="PF09990">
    <property type="entry name" value="DUF2231"/>
    <property type="match status" value="1"/>
</dbReference>
<feature type="transmembrane region" description="Helical" evidence="4">
    <location>
        <begin position="9"/>
        <end position="27"/>
    </location>
</feature>
<dbReference type="InterPro" id="IPR009056">
    <property type="entry name" value="Cyt_c-like_dom"/>
</dbReference>
<gene>
    <name evidence="6" type="ORF">CA2015_0894</name>
</gene>
<evidence type="ECO:0000259" key="5">
    <source>
        <dbReference type="PROSITE" id="PS51007"/>
    </source>
</evidence>
<evidence type="ECO:0000313" key="6">
    <source>
        <dbReference type="EMBL" id="AKP50352.1"/>
    </source>
</evidence>
<keyword evidence="4" id="KW-0812">Transmembrane</keyword>
<dbReference type="Proteomes" id="UP000036520">
    <property type="component" value="Chromosome"/>
</dbReference>
<dbReference type="STRING" id="320787.CA2015_0894"/>
<dbReference type="InterPro" id="IPR019251">
    <property type="entry name" value="DUF2231_TM"/>
</dbReference>
<feature type="transmembrane region" description="Helical" evidence="4">
    <location>
        <begin position="137"/>
        <end position="158"/>
    </location>
</feature>
<dbReference type="Pfam" id="PF07635">
    <property type="entry name" value="PSCyt1"/>
    <property type="match status" value="1"/>
</dbReference>
<keyword evidence="3" id="KW-0349">Heme</keyword>
<dbReference type="PANTHER" id="PTHR35889">
    <property type="entry name" value="CYCLOINULO-OLIGOSACCHARIDE FRUCTANOTRANSFERASE-RELATED"/>
    <property type="match status" value="1"/>
</dbReference>
<dbReference type="Gene3D" id="3.80.10.10">
    <property type="entry name" value="Ribonuclease Inhibitor"/>
    <property type="match status" value="1"/>
</dbReference>
<protein>
    <submittedName>
        <fullName evidence="6">Beta-hexosaminidase</fullName>
    </submittedName>
</protein>
<evidence type="ECO:0000256" key="3">
    <source>
        <dbReference type="PROSITE-ProRule" id="PRU00433"/>
    </source>
</evidence>
<keyword evidence="1 3" id="KW-0479">Metal-binding</keyword>
<feature type="transmembrane region" description="Helical" evidence="4">
    <location>
        <begin position="81"/>
        <end position="99"/>
    </location>
</feature>
<keyword evidence="2 3" id="KW-0408">Iron</keyword>
<dbReference type="InterPro" id="IPR011429">
    <property type="entry name" value="Cyt_c_Planctomycete-type"/>
</dbReference>
<evidence type="ECO:0000256" key="1">
    <source>
        <dbReference type="ARBA" id="ARBA00022723"/>
    </source>
</evidence>
<dbReference type="EMBL" id="CP012040">
    <property type="protein sequence ID" value="AKP50352.1"/>
    <property type="molecule type" value="Genomic_DNA"/>
</dbReference>
<feature type="transmembrane region" description="Helical" evidence="4">
    <location>
        <begin position="111"/>
        <end position="130"/>
    </location>
</feature>
<proteinExistence type="predicted"/>
<evidence type="ECO:0000256" key="2">
    <source>
        <dbReference type="ARBA" id="ARBA00023004"/>
    </source>
</evidence>
<organism evidence="6 7">
    <name type="scientific">Cyclobacterium amurskyense</name>
    <dbReference type="NCBI Taxonomy" id="320787"/>
    <lineage>
        <taxon>Bacteria</taxon>
        <taxon>Pseudomonadati</taxon>
        <taxon>Bacteroidota</taxon>
        <taxon>Cytophagia</taxon>
        <taxon>Cytophagales</taxon>
        <taxon>Cyclobacteriaceae</taxon>
        <taxon>Cyclobacterium</taxon>
    </lineage>
</organism>
<dbReference type="SUPFAM" id="SSF52047">
    <property type="entry name" value="RNI-like"/>
    <property type="match status" value="1"/>
</dbReference>
<dbReference type="GO" id="GO:0009055">
    <property type="term" value="F:electron transfer activity"/>
    <property type="evidence" value="ECO:0007669"/>
    <property type="project" value="InterPro"/>
</dbReference>
<feature type="domain" description="Cytochrome c" evidence="5">
    <location>
        <begin position="178"/>
        <end position="329"/>
    </location>
</feature>
<dbReference type="AlphaFoldDB" id="A0A0H4PQ07"/>
<name>A0A0H4PQ07_9BACT</name>
<dbReference type="PANTHER" id="PTHR35889:SF3">
    <property type="entry name" value="F-BOX DOMAIN-CONTAINING PROTEIN"/>
    <property type="match status" value="1"/>
</dbReference>
<dbReference type="RefSeq" id="WP_048640801.1">
    <property type="nucleotide sequence ID" value="NZ_CP012040.1"/>
</dbReference>
<reference evidence="6 7" key="1">
    <citation type="submission" date="2015-07" db="EMBL/GenBank/DDBJ databases">
        <authorList>
            <person name="Kim K.M."/>
        </authorList>
    </citation>
    <scope>NUCLEOTIDE SEQUENCE [LARGE SCALE GENOMIC DNA]</scope>
    <source>
        <strain evidence="6 7">KCTC 12363</strain>
    </source>
</reference>
<keyword evidence="4" id="KW-1133">Transmembrane helix</keyword>
<dbReference type="Pfam" id="PF13287">
    <property type="entry name" value="Fn3_assoc"/>
    <property type="match status" value="1"/>
</dbReference>
<dbReference type="InterPro" id="IPR032675">
    <property type="entry name" value="LRR_dom_sf"/>
</dbReference>
<dbReference type="GO" id="GO:0046872">
    <property type="term" value="F:metal ion binding"/>
    <property type="evidence" value="ECO:0007669"/>
    <property type="project" value="UniProtKB-KW"/>
</dbReference>
<dbReference type="OrthoDB" id="713772at2"/>
<feature type="transmembrane region" description="Helical" evidence="4">
    <location>
        <begin position="47"/>
        <end position="69"/>
    </location>
</feature>
<sequence length="713" mass="79957">MLTSKLKSILAQVLFAVNVFVLFLVLAESRVLIPDWLHVFGRMHPLLLHFPIVIILLAVLLVGIPEFLPKKEDSREYGTDLLLLGALTAGFTVIAGLLLSHETGYAKEALFWHKWTGLGIFWGSSLLYYFIDSQKQLVIKVGASFLALIVIVSGHLGASITHGENFITAPIENNEVVMVSLEEAEVFPHLIYPIIENKCLSCHKASKQKGELRMDTPENLLKGGESGPAVEPFDLENSLMAHRINLPEEDEEHMPPEGKPQLTEEERLILEAWISSGAIIDEKVMALPDTSSIYKLAVEKFSTAPKVYEFAAVSDEKIEALNNFYRKIQPLGIESPALSISYFGRANFDPNSLKELSEVKVQTISINLNNMPVKDEDLASLSAFPNLEKLYLNFTDIKGEGLQALMGLENLSLLSLAGNNLTDEAIEPISKLKNVKKLFLWNTGLSKESLEKLIAALPQTTIEIGTEEKSTLLMLNPPVIRFDKAFFKDKLEVKLTHPIGTTSIYYTLDGSEPDSSNFMLYEKPLEIKENITIKARAFAEGWIGSTVSEAEFIRATISPTSFQMLHLPEDRYKGDGKESLFDKKKAIPDVWNLNWLGFLNNPLEVEMEFKEPTDISSMAISLWQNIGSRFFPPKEVEIWTRPDASQNWKLSKTFRPQALEKNSPSFLRQVEIPYSENGIQHLKIVASPVDKLPSWHNSSGQKAYLMVDEIVLN</sequence>
<dbReference type="PROSITE" id="PS51007">
    <property type="entry name" value="CYTC"/>
    <property type="match status" value="1"/>
</dbReference>
<keyword evidence="7" id="KW-1185">Reference proteome</keyword>
<evidence type="ECO:0000256" key="4">
    <source>
        <dbReference type="SAM" id="Phobius"/>
    </source>
</evidence>
<keyword evidence="4" id="KW-0472">Membrane</keyword>
<evidence type="ECO:0000313" key="7">
    <source>
        <dbReference type="Proteomes" id="UP000036520"/>
    </source>
</evidence>
<dbReference type="InterPro" id="IPR026876">
    <property type="entry name" value="Fn3_assoc_repeat"/>
</dbReference>
<dbReference type="KEGG" id="camu:CA2015_0894"/>
<dbReference type="GO" id="GO:0020037">
    <property type="term" value="F:heme binding"/>
    <property type="evidence" value="ECO:0007669"/>
    <property type="project" value="InterPro"/>
</dbReference>